<feature type="signal peptide" evidence="2">
    <location>
        <begin position="1"/>
        <end position="19"/>
    </location>
</feature>
<organism evidence="3">
    <name type="scientific">Cuerna arida</name>
    <dbReference type="NCBI Taxonomy" id="1464854"/>
    <lineage>
        <taxon>Eukaryota</taxon>
        <taxon>Metazoa</taxon>
        <taxon>Ecdysozoa</taxon>
        <taxon>Arthropoda</taxon>
        <taxon>Hexapoda</taxon>
        <taxon>Insecta</taxon>
        <taxon>Pterygota</taxon>
        <taxon>Neoptera</taxon>
        <taxon>Paraneoptera</taxon>
        <taxon>Hemiptera</taxon>
        <taxon>Auchenorrhyncha</taxon>
        <taxon>Membracoidea</taxon>
        <taxon>Cicadellidae</taxon>
        <taxon>Cicadellinae</taxon>
        <taxon>Proconiini</taxon>
        <taxon>Cuerna</taxon>
    </lineage>
</organism>
<proteinExistence type="predicted"/>
<evidence type="ECO:0000256" key="2">
    <source>
        <dbReference type="SAM" id="SignalP"/>
    </source>
</evidence>
<evidence type="ECO:0000256" key="1">
    <source>
        <dbReference type="SAM" id="Phobius"/>
    </source>
</evidence>
<name>A0A1B6G4V3_9HEMI</name>
<accession>A0A1B6G4V3</accession>
<evidence type="ECO:0008006" key="4">
    <source>
        <dbReference type="Google" id="ProtNLM"/>
    </source>
</evidence>
<keyword evidence="2" id="KW-0732">Signal</keyword>
<keyword evidence="1" id="KW-1133">Transmembrane helix</keyword>
<reference evidence="3" key="1">
    <citation type="submission" date="2015-11" db="EMBL/GenBank/DDBJ databases">
        <title>De novo transcriptome assembly of four potential Pierce s Disease insect vectors from Arizona vineyards.</title>
        <authorList>
            <person name="Tassone E.E."/>
        </authorList>
    </citation>
    <scope>NUCLEOTIDE SEQUENCE</scope>
</reference>
<feature type="transmembrane region" description="Helical" evidence="1">
    <location>
        <begin position="363"/>
        <end position="384"/>
    </location>
</feature>
<sequence>MNKFGILSLLVCYLSSLRAFSTDEHNIKSPLRVAQCRANCLERFFNDEPQHGESMCLQGPDCFMCWENCELLQSNFPLWGSVCEEKEICFPGCQEACRFHAETSKQIQIQPVIHTRDQGVITISGPLAKWPRPHNISDKKPLIYIVMQRTQNGPWRQIIQTLGVTTRVPISQNNLDAMSTLRVLVVDSSGLVAIYSPDEKSLFRESKKKRKQNASDIEIVNTSIWNLHKVSLIHQKVLVIGEIAWNPLIKKGMYLVTWEVDGGGLKGNLFTDSTHVTLSLWPETVYHIQVELMNRTGSLVNQKSAVMDLDTGTAQKILVPNATTKLPLSGQMPDVFRVRKFEEVEEVDEVIFEKSSTIYLDNYTGVFFLLLVILCFLVATSYLIRLCCRPSLEIPSEKLVEEGYYQDFEPVFTDEKPHNQLYHLPATAINSMRNQNFANFGFNLLYPNRCGYNDDLSPSSSSASAILIKNEQLTDHEPTSQHAQV</sequence>
<dbReference type="EMBL" id="GECZ01012301">
    <property type="protein sequence ID" value="JAS57468.1"/>
    <property type="molecule type" value="Transcribed_RNA"/>
</dbReference>
<dbReference type="AlphaFoldDB" id="A0A1B6G4V3"/>
<evidence type="ECO:0000313" key="3">
    <source>
        <dbReference type="EMBL" id="JAS57468.1"/>
    </source>
</evidence>
<keyword evidence="1" id="KW-0812">Transmembrane</keyword>
<feature type="chain" id="PRO_5008583319" description="Fibronectin type-III domain-containing protein" evidence="2">
    <location>
        <begin position="20"/>
        <end position="485"/>
    </location>
</feature>
<protein>
    <recommendedName>
        <fullName evidence="4">Fibronectin type-III domain-containing protein</fullName>
    </recommendedName>
</protein>
<gene>
    <name evidence="3" type="ORF">g.44223</name>
</gene>
<keyword evidence="1" id="KW-0472">Membrane</keyword>